<evidence type="ECO:0000313" key="3">
    <source>
        <dbReference type="Proteomes" id="UP000499080"/>
    </source>
</evidence>
<accession>A0A4Y2KG38</accession>
<sequence>MYVLLPTKYTIAFQICGKTAGKTSSPQSPLLVTARGPVHVVQESCSVWLGRSVPTIASAQNFMYSISPSKRRSNVSVSDLEFNCFFIFSFILADLHRGIGHLGSFGPDGNHRSSFTEVSWRNGLSFLPTNISVGVGNFPAHCLLNLKWSTGLYLLVRISSFWFCLMAWFIFLKARGICITCFGGSARRS</sequence>
<feature type="transmembrane region" description="Helical" evidence="1">
    <location>
        <begin position="152"/>
        <end position="172"/>
    </location>
</feature>
<dbReference type="EMBL" id="BGPR01004601">
    <property type="protein sequence ID" value="GBN01275.1"/>
    <property type="molecule type" value="Genomic_DNA"/>
</dbReference>
<proteinExistence type="predicted"/>
<evidence type="ECO:0000313" key="2">
    <source>
        <dbReference type="EMBL" id="GBN01275.1"/>
    </source>
</evidence>
<dbReference type="AlphaFoldDB" id="A0A4Y2KG38"/>
<keyword evidence="3" id="KW-1185">Reference proteome</keyword>
<gene>
    <name evidence="2" type="ORF">AVEN_124565_1</name>
</gene>
<keyword evidence="1" id="KW-0472">Membrane</keyword>
<comment type="caution">
    <text evidence="2">The sequence shown here is derived from an EMBL/GenBank/DDBJ whole genome shotgun (WGS) entry which is preliminary data.</text>
</comment>
<evidence type="ECO:0000256" key="1">
    <source>
        <dbReference type="SAM" id="Phobius"/>
    </source>
</evidence>
<organism evidence="2 3">
    <name type="scientific">Araneus ventricosus</name>
    <name type="common">Orbweaver spider</name>
    <name type="synonym">Epeira ventricosa</name>
    <dbReference type="NCBI Taxonomy" id="182803"/>
    <lineage>
        <taxon>Eukaryota</taxon>
        <taxon>Metazoa</taxon>
        <taxon>Ecdysozoa</taxon>
        <taxon>Arthropoda</taxon>
        <taxon>Chelicerata</taxon>
        <taxon>Arachnida</taxon>
        <taxon>Araneae</taxon>
        <taxon>Araneomorphae</taxon>
        <taxon>Entelegynae</taxon>
        <taxon>Araneoidea</taxon>
        <taxon>Araneidae</taxon>
        <taxon>Araneus</taxon>
    </lineage>
</organism>
<reference evidence="2 3" key="1">
    <citation type="journal article" date="2019" name="Sci. Rep.">
        <title>Orb-weaving spider Araneus ventricosus genome elucidates the spidroin gene catalogue.</title>
        <authorList>
            <person name="Kono N."/>
            <person name="Nakamura H."/>
            <person name="Ohtoshi R."/>
            <person name="Moran D.A.P."/>
            <person name="Shinohara A."/>
            <person name="Yoshida Y."/>
            <person name="Fujiwara M."/>
            <person name="Mori M."/>
            <person name="Tomita M."/>
            <person name="Arakawa K."/>
        </authorList>
    </citation>
    <scope>NUCLEOTIDE SEQUENCE [LARGE SCALE GENOMIC DNA]</scope>
</reference>
<dbReference type="Proteomes" id="UP000499080">
    <property type="component" value="Unassembled WGS sequence"/>
</dbReference>
<keyword evidence="1" id="KW-0812">Transmembrane</keyword>
<protein>
    <submittedName>
        <fullName evidence="2">Uncharacterized protein</fullName>
    </submittedName>
</protein>
<name>A0A4Y2KG38_ARAVE</name>
<keyword evidence="1" id="KW-1133">Transmembrane helix</keyword>